<evidence type="ECO:0000256" key="3">
    <source>
        <dbReference type="ARBA" id="ARBA00023015"/>
    </source>
</evidence>
<evidence type="ECO:0000256" key="1">
    <source>
        <dbReference type="ARBA" id="ARBA00022553"/>
    </source>
</evidence>
<protein>
    <submittedName>
        <fullName evidence="8">Winged helix family transcriptional regulator</fullName>
    </submittedName>
</protein>
<evidence type="ECO:0000313" key="9">
    <source>
        <dbReference type="Proteomes" id="UP000294829"/>
    </source>
</evidence>
<feature type="DNA-binding region" description="OmpR/PhoB-type" evidence="6">
    <location>
        <begin position="62"/>
        <end position="160"/>
    </location>
</feature>
<dbReference type="Proteomes" id="UP000294829">
    <property type="component" value="Unassembled WGS sequence"/>
</dbReference>
<dbReference type="GO" id="GO:0000976">
    <property type="term" value="F:transcription cis-regulatory region binding"/>
    <property type="evidence" value="ECO:0007669"/>
    <property type="project" value="TreeGrafter"/>
</dbReference>
<dbReference type="PANTHER" id="PTHR48111:SF76">
    <property type="entry name" value="TWO-COMPONENT RESPONSE REGULATOR"/>
    <property type="match status" value="1"/>
</dbReference>
<keyword evidence="1" id="KW-0597">Phosphoprotein</keyword>
<keyword evidence="3" id="KW-0805">Transcription regulation</keyword>
<dbReference type="AlphaFoldDB" id="A0A4R5W7V5"/>
<proteinExistence type="predicted"/>
<dbReference type="InterPro" id="IPR016032">
    <property type="entry name" value="Sig_transdc_resp-reg_C-effctor"/>
</dbReference>
<evidence type="ECO:0000256" key="2">
    <source>
        <dbReference type="ARBA" id="ARBA00023012"/>
    </source>
</evidence>
<evidence type="ECO:0000313" key="8">
    <source>
        <dbReference type="EMBL" id="TDK68554.1"/>
    </source>
</evidence>
<organism evidence="8 9">
    <name type="scientific">Sapientia aquatica</name>
    <dbReference type="NCBI Taxonomy" id="1549640"/>
    <lineage>
        <taxon>Bacteria</taxon>
        <taxon>Pseudomonadati</taxon>
        <taxon>Pseudomonadota</taxon>
        <taxon>Betaproteobacteria</taxon>
        <taxon>Burkholderiales</taxon>
        <taxon>Oxalobacteraceae</taxon>
        <taxon>Sapientia</taxon>
    </lineage>
</organism>
<dbReference type="GO" id="GO:0000156">
    <property type="term" value="F:phosphorelay response regulator activity"/>
    <property type="evidence" value="ECO:0007669"/>
    <property type="project" value="TreeGrafter"/>
</dbReference>
<keyword evidence="2" id="KW-0902">Two-component regulatory system</keyword>
<dbReference type="EMBL" id="SMYL01000001">
    <property type="protein sequence ID" value="TDK68554.1"/>
    <property type="molecule type" value="Genomic_DNA"/>
</dbReference>
<comment type="caution">
    <text evidence="8">The sequence shown here is derived from an EMBL/GenBank/DDBJ whole genome shotgun (WGS) entry which is preliminary data.</text>
</comment>
<dbReference type="InterPro" id="IPR001867">
    <property type="entry name" value="OmpR/PhoB-type_DNA-bd"/>
</dbReference>
<name>A0A4R5W7V5_9BURK</name>
<dbReference type="OrthoDB" id="9802426at2"/>
<evidence type="ECO:0000259" key="7">
    <source>
        <dbReference type="PROSITE" id="PS51755"/>
    </source>
</evidence>
<dbReference type="PANTHER" id="PTHR48111">
    <property type="entry name" value="REGULATOR OF RPOS"/>
    <property type="match status" value="1"/>
</dbReference>
<dbReference type="FunFam" id="1.10.10.10:FF:000005">
    <property type="entry name" value="Two-component system response regulator"/>
    <property type="match status" value="1"/>
</dbReference>
<keyword evidence="4 6" id="KW-0238">DNA-binding</keyword>
<dbReference type="SMART" id="SM00862">
    <property type="entry name" value="Trans_reg_C"/>
    <property type="match status" value="1"/>
</dbReference>
<feature type="domain" description="OmpR/PhoB-type" evidence="7">
    <location>
        <begin position="62"/>
        <end position="160"/>
    </location>
</feature>
<dbReference type="Pfam" id="PF00486">
    <property type="entry name" value="Trans_reg_C"/>
    <property type="match status" value="1"/>
</dbReference>
<sequence length="163" mass="18937">MEIYSKIERLIQSDSNVHQIFARIEMGIQELLHLNDVIEQQNSAALLNFYSQPSAAEAKVGTNELSIADLKLDRMSRKVTRAGKKLVLKPREFTLLEFMLLNQKQVLTRQILLENVWEYYFDPKTNFLEVHISNLRKKIDGNAKLRLVRTVRNIGYTLSDSED</sequence>
<dbReference type="GO" id="GO:0005829">
    <property type="term" value="C:cytosol"/>
    <property type="evidence" value="ECO:0007669"/>
    <property type="project" value="TreeGrafter"/>
</dbReference>
<keyword evidence="9" id="KW-1185">Reference proteome</keyword>
<evidence type="ECO:0000256" key="4">
    <source>
        <dbReference type="ARBA" id="ARBA00023125"/>
    </source>
</evidence>
<evidence type="ECO:0000256" key="5">
    <source>
        <dbReference type="ARBA" id="ARBA00023163"/>
    </source>
</evidence>
<dbReference type="CDD" id="cd00383">
    <property type="entry name" value="trans_reg_C"/>
    <property type="match status" value="1"/>
</dbReference>
<dbReference type="SUPFAM" id="SSF46894">
    <property type="entry name" value="C-terminal effector domain of the bipartite response regulators"/>
    <property type="match status" value="1"/>
</dbReference>
<dbReference type="RefSeq" id="WP_133325311.1">
    <property type="nucleotide sequence ID" value="NZ_SMYL01000001.1"/>
</dbReference>
<dbReference type="InterPro" id="IPR036388">
    <property type="entry name" value="WH-like_DNA-bd_sf"/>
</dbReference>
<dbReference type="PROSITE" id="PS51755">
    <property type="entry name" value="OMPR_PHOB"/>
    <property type="match status" value="1"/>
</dbReference>
<keyword evidence="5" id="KW-0804">Transcription</keyword>
<dbReference type="InterPro" id="IPR039420">
    <property type="entry name" value="WalR-like"/>
</dbReference>
<reference evidence="8 9" key="1">
    <citation type="submission" date="2019-03" db="EMBL/GenBank/DDBJ databases">
        <title>Sapientia aquatica gen. nov., sp. nov., isolated from a crater lake.</title>
        <authorList>
            <person name="Felfoldi T."/>
            <person name="Szabo A."/>
            <person name="Toth E."/>
            <person name="Schumann P."/>
            <person name="Keki Z."/>
            <person name="Marialigeti K."/>
            <person name="Mathe I."/>
        </authorList>
    </citation>
    <scope>NUCLEOTIDE SEQUENCE [LARGE SCALE GENOMIC DNA]</scope>
    <source>
        <strain evidence="8 9">SA-152</strain>
    </source>
</reference>
<accession>A0A4R5W7V5</accession>
<dbReference type="GO" id="GO:0006355">
    <property type="term" value="P:regulation of DNA-templated transcription"/>
    <property type="evidence" value="ECO:0007669"/>
    <property type="project" value="InterPro"/>
</dbReference>
<gene>
    <name evidence="8" type="ORF">E2I14_03165</name>
</gene>
<evidence type="ECO:0000256" key="6">
    <source>
        <dbReference type="PROSITE-ProRule" id="PRU01091"/>
    </source>
</evidence>
<dbReference type="GO" id="GO:0032993">
    <property type="term" value="C:protein-DNA complex"/>
    <property type="evidence" value="ECO:0007669"/>
    <property type="project" value="TreeGrafter"/>
</dbReference>
<dbReference type="Gene3D" id="1.10.10.10">
    <property type="entry name" value="Winged helix-like DNA-binding domain superfamily/Winged helix DNA-binding domain"/>
    <property type="match status" value="1"/>
</dbReference>